<reference evidence="5" key="2">
    <citation type="journal article" date="2008" name="Nucleic Acids Res.">
        <title>The rice annotation project database (RAP-DB): 2008 update.</title>
        <authorList>
            <consortium name="The rice annotation project (RAP)"/>
        </authorList>
    </citation>
    <scope>GENOME REANNOTATION</scope>
    <source>
        <strain evidence="5">cv. Nipponbare</strain>
    </source>
</reference>
<sequence length="188" mass="21535">DILITGAHRKVNTNKADKVATQNYVSTRLRYSLRAYTSVLYLHIPDNFRIVLRGHDVESHNVINDLMYPECVLYKPQIAGLAELSAITTIGFVKGAPEIDVQGFNVYHKNRLIAPFWKVANNSYGKGRGVVGILEANFIKPTHDKQDFEKSVLYQRLESRLKEMTYEYWQVCTVHGMLAIHMCRCMIS</sequence>
<dbReference type="PANTHER" id="PTHR23336:SF44">
    <property type="entry name" value="PROTEIN MICRORCHIDIA 6"/>
    <property type="match status" value="1"/>
</dbReference>
<organism evidence="4 5">
    <name type="scientific">Oryza sativa subsp. japonica</name>
    <name type="common">Rice</name>
    <dbReference type="NCBI Taxonomy" id="39947"/>
    <lineage>
        <taxon>Eukaryota</taxon>
        <taxon>Viridiplantae</taxon>
        <taxon>Streptophyta</taxon>
        <taxon>Embryophyta</taxon>
        <taxon>Tracheophyta</taxon>
        <taxon>Spermatophyta</taxon>
        <taxon>Magnoliopsida</taxon>
        <taxon>Liliopsida</taxon>
        <taxon>Poales</taxon>
        <taxon>Poaceae</taxon>
        <taxon>BOP clade</taxon>
        <taxon>Oryzoideae</taxon>
        <taxon>Oryzeae</taxon>
        <taxon>Oryzinae</taxon>
        <taxon>Oryza</taxon>
        <taxon>Oryza sativa</taxon>
    </lineage>
</organism>
<dbReference type="InterPro" id="IPR045261">
    <property type="entry name" value="MORC_ATPase"/>
</dbReference>
<evidence type="ECO:0000256" key="2">
    <source>
        <dbReference type="ARBA" id="ARBA00023204"/>
    </source>
</evidence>
<dbReference type="Pfam" id="PF17942">
    <property type="entry name" value="Morc6_S5"/>
    <property type="match status" value="1"/>
</dbReference>
<dbReference type="Proteomes" id="UP000000763">
    <property type="component" value="Chromosome 1"/>
</dbReference>
<dbReference type="PANTHER" id="PTHR23336">
    <property type="entry name" value="ZINC FINGER CW-TYPE COILED-COIL DOMAIN PROTEIN 3"/>
    <property type="match status" value="1"/>
</dbReference>
<feature type="non-terminal residue" evidence="4">
    <location>
        <position position="1"/>
    </location>
</feature>
<keyword evidence="2" id="KW-0234">DNA repair</keyword>
<reference evidence="4 5" key="1">
    <citation type="journal article" date="2005" name="Nature">
        <title>The map-based sequence of the rice genome.</title>
        <authorList>
            <consortium name="International rice genome sequencing project (IRGSP)"/>
            <person name="Matsumoto T."/>
            <person name="Wu J."/>
            <person name="Kanamori H."/>
            <person name="Katayose Y."/>
            <person name="Fujisawa M."/>
            <person name="Namiki N."/>
            <person name="Mizuno H."/>
            <person name="Yamamoto K."/>
            <person name="Antonio B.A."/>
            <person name="Baba T."/>
            <person name="Sakata K."/>
            <person name="Nagamura Y."/>
            <person name="Aoki H."/>
            <person name="Arikawa K."/>
            <person name="Arita K."/>
            <person name="Bito T."/>
            <person name="Chiden Y."/>
            <person name="Fujitsuka N."/>
            <person name="Fukunaka R."/>
            <person name="Hamada M."/>
            <person name="Harada C."/>
            <person name="Hayashi A."/>
            <person name="Hijishita S."/>
            <person name="Honda M."/>
            <person name="Hosokawa S."/>
            <person name="Ichikawa Y."/>
            <person name="Idonuma A."/>
            <person name="Iijima M."/>
            <person name="Ikeda M."/>
            <person name="Ikeno M."/>
            <person name="Ito K."/>
            <person name="Ito S."/>
            <person name="Ito T."/>
            <person name="Ito Y."/>
            <person name="Ito Y."/>
            <person name="Iwabuchi A."/>
            <person name="Kamiya K."/>
            <person name="Karasawa W."/>
            <person name="Kurita K."/>
            <person name="Katagiri S."/>
            <person name="Kikuta A."/>
            <person name="Kobayashi H."/>
            <person name="Kobayashi N."/>
            <person name="Machita K."/>
            <person name="Maehara T."/>
            <person name="Masukawa M."/>
            <person name="Mizubayashi T."/>
            <person name="Mukai Y."/>
            <person name="Nagasaki H."/>
            <person name="Nagata Y."/>
            <person name="Naito S."/>
            <person name="Nakashima M."/>
            <person name="Nakama Y."/>
            <person name="Nakamichi Y."/>
            <person name="Nakamura M."/>
            <person name="Meguro A."/>
            <person name="Negishi M."/>
            <person name="Ohta I."/>
            <person name="Ohta T."/>
            <person name="Okamoto M."/>
            <person name="Ono N."/>
            <person name="Saji S."/>
            <person name="Sakaguchi M."/>
            <person name="Sakai K."/>
            <person name="Shibata M."/>
            <person name="Shimokawa T."/>
            <person name="Song J."/>
            <person name="Takazaki Y."/>
            <person name="Terasawa K."/>
            <person name="Tsugane M."/>
            <person name="Tsuji K."/>
            <person name="Ueda S."/>
            <person name="Waki K."/>
            <person name="Yamagata H."/>
            <person name="Yamamoto M."/>
            <person name="Yamamoto S."/>
            <person name="Yamane H."/>
            <person name="Yoshiki S."/>
            <person name="Yoshihara R."/>
            <person name="Yukawa K."/>
            <person name="Zhong H."/>
            <person name="Yano M."/>
            <person name="Yuan Q."/>
            <person name="Ouyang S."/>
            <person name="Liu J."/>
            <person name="Jones K.M."/>
            <person name="Gansberger K."/>
            <person name="Moffat K."/>
            <person name="Hill J."/>
            <person name="Bera J."/>
            <person name="Fadrosh D."/>
            <person name="Jin S."/>
            <person name="Johri S."/>
            <person name="Kim M."/>
            <person name="Overton L."/>
            <person name="Reardon M."/>
            <person name="Tsitrin T."/>
            <person name="Vuong H."/>
            <person name="Weaver B."/>
            <person name="Ciecko A."/>
            <person name="Tallon L."/>
            <person name="Jackson J."/>
            <person name="Pai G."/>
            <person name="Aken S.V."/>
            <person name="Utterback T."/>
            <person name="Reidmuller S."/>
            <person name="Feldblyum T."/>
            <person name="Hsiao J."/>
            <person name="Zismann V."/>
            <person name="Iobst S."/>
            <person name="de Vazeille A.R."/>
            <person name="Buell C.R."/>
            <person name="Ying K."/>
            <person name="Li Y."/>
            <person name="Lu T."/>
            <person name="Huang Y."/>
            <person name="Zhao Q."/>
            <person name="Feng Q."/>
            <person name="Zhang L."/>
            <person name="Zhu J."/>
            <person name="Weng Q."/>
            <person name="Mu J."/>
            <person name="Lu Y."/>
            <person name="Fan D."/>
            <person name="Liu Y."/>
            <person name="Guan J."/>
            <person name="Zhang Y."/>
            <person name="Yu S."/>
            <person name="Liu X."/>
            <person name="Zhang Y."/>
            <person name="Hong G."/>
            <person name="Han B."/>
            <person name="Choisne N."/>
            <person name="Demange N."/>
            <person name="Orjeda G."/>
            <person name="Samain S."/>
            <person name="Cattolico L."/>
            <person name="Pelletier E."/>
            <person name="Couloux A."/>
            <person name="Segurens B."/>
            <person name="Wincker P."/>
            <person name="D'Hont A."/>
            <person name="Scarpelli C."/>
            <person name="Weissenbach J."/>
            <person name="Salanoubat M."/>
            <person name="Quetier F."/>
            <person name="Yu Y."/>
            <person name="Kim H.R."/>
            <person name="Rambo T."/>
            <person name="Currie J."/>
            <person name="Collura K."/>
            <person name="Luo M."/>
            <person name="Yang T."/>
            <person name="Ammiraju J.S.S."/>
            <person name="Engler F."/>
            <person name="Soderlund C."/>
            <person name="Wing R.A."/>
            <person name="Palmer L.E."/>
            <person name="de la Bastide M."/>
            <person name="Spiegel L."/>
            <person name="Nascimento L."/>
            <person name="Zutavern T."/>
            <person name="O'Shaughnessy A."/>
            <person name="Dike S."/>
            <person name="Dedhia N."/>
            <person name="Preston R."/>
            <person name="Balija V."/>
            <person name="McCombie W.R."/>
            <person name="Chow T."/>
            <person name="Chen H."/>
            <person name="Chung M."/>
            <person name="Chen C."/>
            <person name="Shaw J."/>
            <person name="Wu H."/>
            <person name="Hsiao K."/>
            <person name="Chao Y."/>
            <person name="Chu M."/>
            <person name="Cheng C."/>
            <person name="Hour A."/>
            <person name="Lee P."/>
            <person name="Lin S."/>
            <person name="Lin Y."/>
            <person name="Liou J."/>
            <person name="Liu S."/>
            <person name="Hsing Y."/>
            <person name="Raghuvanshi S."/>
            <person name="Mohanty A."/>
            <person name="Bharti A.K."/>
            <person name="Gaur A."/>
            <person name="Gupta V."/>
            <person name="Kumar D."/>
            <person name="Ravi V."/>
            <person name="Vij S."/>
            <person name="Kapur A."/>
            <person name="Khurana P."/>
            <person name="Khurana P."/>
            <person name="Khurana J.P."/>
            <person name="Tyagi A.K."/>
            <person name="Gaikwad K."/>
            <person name="Singh A."/>
            <person name="Dalal V."/>
            <person name="Srivastava S."/>
            <person name="Dixit A."/>
            <person name="Pal A.K."/>
            <person name="Ghazi I.A."/>
            <person name="Yadav M."/>
            <person name="Pandit A."/>
            <person name="Bhargava A."/>
            <person name="Sureshbabu K."/>
            <person name="Batra K."/>
            <person name="Sharma T.R."/>
            <person name="Mohapatra T."/>
            <person name="Singh N.K."/>
            <person name="Messing J."/>
            <person name="Nelson A.B."/>
            <person name="Fuks G."/>
            <person name="Kavchok S."/>
            <person name="Keizer G."/>
            <person name="Linton E."/>
            <person name="Llaca V."/>
            <person name="Song R."/>
            <person name="Tanyolac B."/>
            <person name="Young S."/>
            <person name="Ho-Il K."/>
            <person name="Hahn J.H."/>
            <person name="Sangsakoo G."/>
            <person name="Vanavichit A."/>
            <person name="de Mattos Luiz.A.T."/>
            <person name="Zimmer P.D."/>
            <person name="Malone G."/>
            <person name="Dellagostin O."/>
            <person name="de Oliveira A.C."/>
            <person name="Bevan M."/>
            <person name="Bancroft I."/>
            <person name="Minx P."/>
            <person name="Cordum H."/>
            <person name="Wilson R."/>
            <person name="Cheng Z."/>
            <person name="Jin W."/>
            <person name="Jiang J."/>
            <person name="Leong S.A."/>
            <person name="Iwama H."/>
            <person name="Gojobori T."/>
            <person name="Itoh T."/>
            <person name="Niimura Y."/>
            <person name="Fujii Y."/>
            <person name="Habara T."/>
            <person name="Sakai H."/>
            <person name="Sato Y."/>
            <person name="Wilson G."/>
            <person name="Kumar K."/>
            <person name="McCouch S."/>
            <person name="Juretic N."/>
            <person name="Hoen D."/>
            <person name="Wright S."/>
            <person name="Bruskiewich R."/>
            <person name="Bureau T."/>
            <person name="Miyao A."/>
            <person name="Hirochika H."/>
            <person name="Nishikawa T."/>
            <person name="Kadowaki K."/>
            <person name="Sugiura M."/>
            <person name="Burr B."/>
            <person name="Sasaki T."/>
        </authorList>
    </citation>
    <scope>NUCLEOTIDE SEQUENCE [LARGE SCALE GENOMIC DNA]</scope>
    <source>
        <strain evidence="5">cv. Nipponbare</strain>
    </source>
</reference>
<evidence type="ECO:0000313" key="4">
    <source>
        <dbReference type="EMBL" id="BAH91140.1"/>
    </source>
</evidence>
<evidence type="ECO:0000256" key="1">
    <source>
        <dbReference type="ARBA" id="ARBA00022763"/>
    </source>
</evidence>
<gene>
    <name evidence="4" type="ordered locus">Os01g0549200</name>
</gene>
<evidence type="ECO:0000259" key="3">
    <source>
        <dbReference type="Pfam" id="PF17942"/>
    </source>
</evidence>
<dbReference type="AlphaFoldDB" id="C7IWN4"/>
<proteinExistence type="predicted"/>
<evidence type="ECO:0000313" key="5">
    <source>
        <dbReference type="Proteomes" id="UP000000763"/>
    </source>
</evidence>
<feature type="domain" description="Morc S5" evidence="3">
    <location>
        <begin position="31"/>
        <end position="169"/>
    </location>
</feature>
<dbReference type="KEGG" id="dosa:Os01g0549200"/>
<accession>C7IWN4</accession>
<dbReference type="EMBL" id="AP008207">
    <property type="protein sequence ID" value="BAH91140.1"/>
    <property type="molecule type" value="Genomic_DNA"/>
</dbReference>
<keyword evidence="1" id="KW-0227">DNA damage</keyword>
<dbReference type="GO" id="GO:0016887">
    <property type="term" value="F:ATP hydrolysis activity"/>
    <property type="evidence" value="ECO:0007669"/>
    <property type="project" value="InterPro"/>
</dbReference>
<dbReference type="InterPro" id="IPR041006">
    <property type="entry name" value="Morc_S5"/>
</dbReference>
<name>C7IWN4_ORYSJ</name>
<protein>
    <submittedName>
        <fullName evidence="4">Os01g0549200 protein</fullName>
    </submittedName>
</protein>
<dbReference type="GO" id="GO:0006281">
    <property type="term" value="P:DNA repair"/>
    <property type="evidence" value="ECO:0007669"/>
    <property type="project" value="UniProtKB-KW"/>
</dbReference>